<feature type="compositionally biased region" description="Acidic residues" evidence="6">
    <location>
        <begin position="591"/>
        <end position="608"/>
    </location>
</feature>
<evidence type="ECO:0000313" key="9">
    <source>
        <dbReference type="Proteomes" id="UP000078113"/>
    </source>
</evidence>
<sequence>MAEEPPSSFAPPAVRPYGLRDPSTLKRPSLPGENSPPPPSGQVNPKGAVTPAPSSGSASAGAPALKSSASHNTGTRHTSAGSDDSEEGAIESAIVLDLDISDADVEPEDDDDFFDWSKDKRAKASKPKPVVKKPSAKKTVASTSKKASAADTAVYDDPTDDDDAPTPAHKPARKAKAPAEKPSSAGRFSTITPSGKTSSSGSKVTAVTASAKKKNSSGDHIDLTGEDSQEYEAETSRPSKAPTKKADTPSTSGSPNKAGRKHIRHKEDPEAALDAAKKAWKAAHDLKGRQTVDASVGKKSAADCYLFFKEPIIAEHPVKGEGVGFWCKDCCPSSTLVWRPFSDSSTSNLRSHVNSKTSLQYRLSKGQSVSSGPMDAYMVKGTAKNSGPPAPHLSVAQARQLVVEWVTSASRPLAIIEDSRLAPLFPPELRTILPGRKIVGQDVERIYNGMIDVVRERLAAVKGVFHIALDVWTSKNGNAFLGIMVNYQVCGVAQRHLLDMIPFLASHDAKNIARAIHDTLTKYSIASRVWNIVADNASENTAMLPILSGLGGMPRYHGVASQVRCFAHVLNLVTKAIANPFVRATKSIREDESEEWLSDSEPEEDEGDLSSSISSLDGEDSLGDAEECSGSVDKDDMLLNSNVDELGTANDPLEEDDVAISAALHPLLTADATDDAELAEILGDRVAPVRGGASPTRTQASSGPTATPEQQEQELRNGEIGLQIKKLAWLGRKVHYSPTARRSWKRECKNLGLKKPHTLLRDVATRWDSTQQMIERGMKLWDAIISWSEKNPKIIEEKHRLRRSDKASFDSLLSLLTPIAKATAKFCNKRQPTIGDVVGSFENLDTVFSNIINDRTRPVAWRKAAERGRKVVLKYYGFSDQAEIYRLAVLLHPNCRKRFLEAMKWEKDWIVCAEDILRSNFNDFYRIAPEDSSQDVGVDEDGKDGDDDEDMAVKAMERQHQLKRNEAEEIDPVENWFSGSAPLVKIDYGNGKKMKKVFVDPLDWWWKEKAKGNEWMGLADMALDVFSCPATSVDVERLFSRARRNVSPLRHRMKAKKLSKIVTVGQWVIDKWIPEGLLQDLLDGEEYTRGQTSGKEAQARVRS</sequence>
<evidence type="ECO:0000259" key="7">
    <source>
        <dbReference type="Pfam" id="PF05699"/>
    </source>
</evidence>
<feature type="region of interest" description="Disordered" evidence="6">
    <location>
        <begin position="1"/>
        <end position="268"/>
    </location>
</feature>
<feature type="compositionally biased region" description="Basic residues" evidence="6">
    <location>
        <begin position="120"/>
        <end position="136"/>
    </location>
</feature>
<gene>
    <name evidence="8" type="ORF">A4X09_0g2522</name>
</gene>
<feature type="compositionally biased region" description="Polar residues" evidence="6">
    <location>
        <begin position="71"/>
        <end position="82"/>
    </location>
</feature>
<dbReference type="Proteomes" id="UP000078113">
    <property type="component" value="Unassembled WGS sequence"/>
</dbReference>
<dbReference type="GO" id="GO:0008270">
    <property type="term" value="F:zinc ion binding"/>
    <property type="evidence" value="ECO:0007669"/>
    <property type="project" value="UniProtKB-KW"/>
</dbReference>
<organism evidence="8 9">
    <name type="scientific">Tilletia walkeri</name>
    <dbReference type="NCBI Taxonomy" id="117179"/>
    <lineage>
        <taxon>Eukaryota</taxon>
        <taxon>Fungi</taxon>
        <taxon>Dikarya</taxon>
        <taxon>Basidiomycota</taxon>
        <taxon>Ustilaginomycotina</taxon>
        <taxon>Exobasidiomycetes</taxon>
        <taxon>Tilletiales</taxon>
        <taxon>Tilletiaceae</taxon>
        <taxon>Tilletia</taxon>
    </lineage>
</organism>
<feature type="compositionally biased region" description="Low complexity" evidence="6">
    <location>
        <begin position="194"/>
        <end position="210"/>
    </location>
</feature>
<dbReference type="InterPro" id="IPR052035">
    <property type="entry name" value="ZnF_BED_domain_contain"/>
</dbReference>
<evidence type="ECO:0000256" key="4">
    <source>
        <dbReference type="ARBA" id="ARBA00022833"/>
    </source>
</evidence>
<feature type="compositionally biased region" description="Low complexity" evidence="6">
    <location>
        <begin position="137"/>
        <end position="156"/>
    </location>
</feature>
<keyword evidence="9" id="KW-1185">Reference proteome</keyword>
<dbReference type="AlphaFoldDB" id="A0A8X7NC85"/>
<feature type="compositionally biased region" description="Polar residues" evidence="6">
    <location>
        <begin position="695"/>
        <end position="710"/>
    </location>
</feature>
<accession>A0A8X7NC85</accession>
<feature type="region of interest" description="Disordered" evidence="6">
    <location>
        <begin position="589"/>
        <end position="637"/>
    </location>
</feature>
<keyword evidence="5" id="KW-0539">Nucleus</keyword>
<evidence type="ECO:0000256" key="5">
    <source>
        <dbReference type="ARBA" id="ARBA00023242"/>
    </source>
</evidence>
<dbReference type="GO" id="GO:0046983">
    <property type="term" value="F:protein dimerization activity"/>
    <property type="evidence" value="ECO:0007669"/>
    <property type="project" value="InterPro"/>
</dbReference>
<dbReference type="PANTHER" id="PTHR46481">
    <property type="entry name" value="ZINC FINGER BED DOMAIN-CONTAINING PROTEIN 4"/>
    <property type="match status" value="1"/>
</dbReference>
<evidence type="ECO:0000313" key="8">
    <source>
        <dbReference type="EMBL" id="KAE8269825.1"/>
    </source>
</evidence>
<dbReference type="Pfam" id="PF05699">
    <property type="entry name" value="Dimer_Tnp_hAT"/>
    <property type="match status" value="1"/>
</dbReference>
<keyword evidence="4" id="KW-0862">Zinc</keyword>
<feature type="domain" description="HAT C-terminal dimerisation" evidence="7">
    <location>
        <begin position="997"/>
        <end position="1067"/>
    </location>
</feature>
<keyword evidence="2" id="KW-0479">Metal-binding</keyword>
<protein>
    <recommendedName>
        <fullName evidence="7">HAT C-terminal dimerisation domain-containing protein</fullName>
    </recommendedName>
</protein>
<proteinExistence type="predicted"/>
<dbReference type="SUPFAM" id="SSF53098">
    <property type="entry name" value="Ribonuclease H-like"/>
    <property type="match status" value="1"/>
</dbReference>
<feature type="compositionally biased region" description="Low complexity" evidence="6">
    <location>
        <begin position="1"/>
        <end position="12"/>
    </location>
</feature>
<evidence type="ECO:0000256" key="1">
    <source>
        <dbReference type="ARBA" id="ARBA00004123"/>
    </source>
</evidence>
<feature type="compositionally biased region" description="Low complexity" evidence="6">
    <location>
        <begin position="47"/>
        <end position="70"/>
    </location>
</feature>
<comment type="caution">
    <text evidence="8">The sequence shown here is derived from an EMBL/GenBank/DDBJ whole genome shotgun (WGS) entry which is preliminary data.</text>
</comment>
<evidence type="ECO:0000256" key="6">
    <source>
        <dbReference type="SAM" id="MobiDB-lite"/>
    </source>
</evidence>
<dbReference type="GO" id="GO:0005634">
    <property type="term" value="C:nucleus"/>
    <property type="evidence" value="ECO:0007669"/>
    <property type="project" value="UniProtKB-SubCell"/>
</dbReference>
<feature type="region of interest" description="Disordered" evidence="6">
    <location>
        <begin position="686"/>
        <end position="715"/>
    </location>
</feature>
<name>A0A8X7NC85_9BASI</name>
<dbReference type="InterPro" id="IPR008906">
    <property type="entry name" value="HATC_C_dom"/>
</dbReference>
<reference evidence="8" key="1">
    <citation type="submission" date="2016-04" db="EMBL/GenBank/DDBJ databases">
        <authorList>
            <person name="Nguyen H.D."/>
            <person name="Samba Siva P."/>
            <person name="Cullis J."/>
            <person name="Levesque C.A."/>
            <person name="Hambleton S."/>
        </authorList>
    </citation>
    <scope>NUCLEOTIDE SEQUENCE</scope>
    <source>
        <strain evidence="8">DAOMC 236422</strain>
    </source>
</reference>
<comment type="subcellular location">
    <subcellularLocation>
        <location evidence="1">Nucleus</location>
    </subcellularLocation>
</comment>
<evidence type="ECO:0000256" key="3">
    <source>
        <dbReference type="ARBA" id="ARBA00022771"/>
    </source>
</evidence>
<keyword evidence="3" id="KW-0863">Zinc-finger</keyword>
<feature type="compositionally biased region" description="Acidic residues" evidence="6">
    <location>
        <begin position="617"/>
        <end position="627"/>
    </location>
</feature>
<dbReference type="InterPro" id="IPR012337">
    <property type="entry name" value="RNaseH-like_sf"/>
</dbReference>
<reference evidence="8" key="2">
    <citation type="journal article" date="2019" name="IMA Fungus">
        <title>Genome sequencing and comparison of five Tilletia species to identify candidate genes for the detection of regulated species infecting wheat.</title>
        <authorList>
            <person name="Nguyen H.D.T."/>
            <person name="Sultana T."/>
            <person name="Kesanakurti P."/>
            <person name="Hambleton S."/>
        </authorList>
    </citation>
    <scope>NUCLEOTIDE SEQUENCE</scope>
    <source>
        <strain evidence="8">DAOMC 236422</strain>
    </source>
</reference>
<feature type="compositionally biased region" description="Acidic residues" evidence="6">
    <location>
        <begin position="99"/>
        <end position="114"/>
    </location>
</feature>
<evidence type="ECO:0000256" key="2">
    <source>
        <dbReference type="ARBA" id="ARBA00022723"/>
    </source>
</evidence>
<dbReference type="PANTHER" id="PTHR46481:SF10">
    <property type="entry name" value="ZINC FINGER BED DOMAIN-CONTAINING PROTEIN 39"/>
    <property type="match status" value="1"/>
</dbReference>
<feature type="compositionally biased region" description="Acidic residues" evidence="6">
    <location>
        <begin position="224"/>
        <end position="233"/>
    </location>
</feature>
<dbReference type="EMBL" id="LWDG02000076">
    <property type="protein sequence ID" value="KAE8269825.1"/>
    <property type="molecule type" value="Genomic_DNA"/>
</dbReference>